<evidence type="ECO:0000313" key="2">
    <source>
        <dbReference type="EMBL" id="KAL2711749.1"/>
    </source>
</evidence>
<feature type="compositionally biased region" description="Basic and acidic residues" evidence="1">
    <location>
        <begin position="41"/>
        <end position="64"/>
    </location>
</feature>
<keyword evidence="3" id="KW-1185">Reference proteome</keyword>
<gene>
    <name evidence="2" type="ORF">V1478_018770</name>
</gene>
<comment type="caution">
    <text evidence="2">The sequence shown here is derived from an EMBL/GenBank/DDBJ whole genome shotgun (WGS) entry which is preliminary data.</text>
</comment>
<dbReference type="EMBL" id="JAUDFV010000173">
    <property type="protein sequence ID" value="KAL2711749.1"/>
    <property type="molecule type" value="Genomic_DNA"/>
</dbReference>
<evidence type="ECO:0000313" key="3">
    <source>
        <dbReference type="Proteomes" id="UP001607302"/>
    </source>
</evidence>
<feature type="compositionally biased region" description="Basic and acidic residues" evidence="1">
    <location>
        <begin position="21"/>
        <end position="33"/>
    </location>
</feature>
<evidence type="ECO:0000256" key="1">
    <source>
        <dbReference type="SAM" id="MobiDB-lite"/>
    </source>
</evidence>
<feature type="region of interest" description="Disordered" evidence="1">
    <location>
        <begin position="1"/>
        <end position="70"/>
    </location>
</feature>
<protein>
    <submittedName>
        <fullName evidence="2">Uncharacterized protein</fullName>
    </submittedName>
</protein>
<dbReference type="AlphaFoldDB" id="A0ABD1ZTQ1"/>
<name>A0ABD1ZTQ1_VESSQ</name>
<organism evidence="2 3">
    <name type="scientific">Vespula squamosa</name>
    <name type="common">Southern yellow jacket</name>
    <name type="synonym">Wasp</name>
    <dbReference type="NCBI Taxonomy" id="30214"/>
    <lineage>
        <taxon>Eukaryota</taxon>
        <taxon>Metazoa</taxon>
        <taxon>Ecdysozoa</taxon>
        <taxon>Arthropoda</taxon>
        <taxon>Hexapoda</taxon>
        <taxon>Insecta</taxon>
        <taxon>Pterygota</taxon>
        <taxon>Neoptera</taxon>
        <taxon>Endopterygota</taxon>
        <taxon>Hymenoptera</taxon>
        <taxon>Apocrita</taxon>
        <taxon>Aculeata</taxon>
        <taxon>Vespoidea</taxon>
        <taxon>Vespidae</taxon>
        <taxon>Vespinae</taxon>
        <taxon>Vespula</taxon>
    </lineage>
</organism>
<dbReference type="Proteomes" id="UP001607302">
    <property type="component" value="Unassembled WGS sequence"/>
</dbReference>
<sequence>MYHPSSLETLKSLPGGIETVIEDRARAKEKKKEEEEEEEEEKGRLSRRSEEGREKVDGRGKTGEVEGTFSEEACLLLVLDASEEIMPPGM</sequence>
<proteinExistence type="predicted"/>
<accession>A0ABD1ZTQ1</accession>
<reference evidence="2 3" key="1">
    <citation type="journal article" date="2024" name="Ann. Entomol. Soc. Am.">
        <title>Genomic analyses of the southern and eastern yellowjacket wasps (Hymenoptera: Vespidae) reveal evolutionary signatures of social life.</title>
        <authorList>
            <person name="Catto M.A."/>
            <person name="Caine P.B."/>
            <person name="Orr S.E."/>
            <person name="Hunt B.G."/>
            <person name="Goodisman M.A.D."/>
        </authorList>
    </citation>
    <scope>NUCLEOTIDE SEQUENCE [LARGE SCALE GENOMIC DNA]</scope>
    <source>
        <strain evidence="2">233</strain>
        <tissue evidence="2">Head and thorax</tissue>
    </source>
</reference>